<proteinExistence type="predicted"/>
<dbReference type="KEGG" id="ppsc:EHS13_00880"/>
<dbReference type="OrthoDB" id="419816at2"/>
<reference evidence="2" key="1">
    <citation type="submission" date="2018-11" db="EMBL/GenBank/DDBJ databases">
        <title>Complete genome sequence of Paenibacillus sp. ML311-T8.</title>
        <authorList>
            <person name="Nam Y.-D."/>
            <person name="Kang J."/>
            <person name="Chung W.-H."/>
            <person name="Park Y.S."/>
        </authorList>
    </citation>
    <scope>NUCLEOTIDE SEQUENCE [LARGE SCALE GENOMIC DNA]</scope>
    <source>
        <strain evidence="2">ML311-T8</strain>
    </source>
</reference>
<dbReference type="EMBL" id="CP034235">
    <property type="protein sequence ID" value="QGQ93574.1"/>
    <property type="molecule type" value="Genomic_DNA"/>
</dbReference>
<sequence length="311" mass="37222">MRIEHDRLFKELLRTFFAEFMDLFFQEVYEAIDFNHVAFLSEEVFTDVVVGEVHKVDVLIETKLKDKDALIIVHFESQAQFQEKFAERMFIYSSRLYAKYRKPIIPIVIFSYDQVKEEPDHFVMRLPFIEILSFQFFKLELRKKNWRDFIEQDNPVAAALLSKMGYTKEDRVQVKKEFLRMLVRLHLDPARMRLISGFFDTYLKLDDIEEIQLQKEIAMLEPHEEEKIMDLRTNWEKTAELNGELKGEQKILKKFLKAHFGDDSRVMLEQIDHLTDLDILEQLTDQLFQNSDFSEAKKLVSEAYNKRQSLI</sequence>
<dbReference type="RefSeq" id="WP_155698466.1">
    <property type="nucleotide sequence ID" value="NZ_CP034235.1"/>
</dbReference>
<evidence type="ECO:0000313" key="2">
    <source>
        <dbReference type="Proteomes" id="UP000426246"/>
    </source>
</evidence>
<organism evidence="1 2">
    <name type="scientific">Paenibacillus psychroresistens</name>
    <dbReference type="NCBI Taxonomy" id="1778678"/>
    <lineage>
        <taxon>Bacteria</taxon>
        <taxon>Bacillati</taxon>
        <taxon>Bacillota</taxon>
        <taxon>Bacilli</taxon>
        <taxon>Bacillales</taxon>
        <taxon>Paenibacillaceae</taxon>
        <taxon>Paenibacillus</taxon>
    </lineage>
</organism>
<dbReference type="AlphaFoldDB" id="A0A6B8RCN8"/>
<dbReference type="PANTHER" id="PTHR35586:SF1">
    <property type="entry name" value="SLL1691 PROTEIN"/>
    <property type="match status" value="1"/>
</dbReference>
<gene>
    <name evidence="1" type="ORF">EHS13_00880</name>
</gene>
<dbReference type="Proteomes" id="UP000426246">
    <property type="component" value="Chromosome"/>
</dbReference>
<evidence type="ECO:0000313" key="1">
    <source>
        <dbReference type="EMBL" id="QGQ93574.1"/>
    </source>
</evidence>
<protein>
    <submittedName>
        <fullName evidence="1">Transposase</fullName>
    </submittedName>
</protein>
<accession>A0A6B8RCN8</accession>
<dbReference type="PANTHER" id="PTHR35586">
    <property type="entry name" value="SLL1691 PROTEIN"/>
    <property type="match status" value="1"/>
</dbReference>
<keyword evidence="2" id="KW-1185">Reference proteome</keyword>
<name>A0A6B8RCN8_9BACL</name>